<evidence type="ECO:0000256" key="2">
    <source>
        <dbReference type="ARBA" id="ARBA00023008"/>
    </source>
</evidence>
<evidence type="ECO:0000256" key="1">
    <source>
        <dbReference type="ARBA" id="ARBA00010996"/>
    </source>
</evidence>
<dbReference type="Proteomes" id="UP000305848">
    <property type="component" value="Unassembled WGS sequence"/>
</dbReference>
<evidence type="ECO:0000313" key="8">
    <source>
        <dbReference type="Proteomes" id="UP000305848"/>
    </source>
</evidence>
<dbReference type="InterPro" id="IPR036249">
    <property type="entry name" value="Thioredoxin-like_sf"/>
</dbReference>
<accession>A0A4U3KYI1</accession>
<organism evidence="7 8">
    <name type="scientific">Ilyomonas limi</name>
    <dbReference type="NCBI Taxonomy" id="2575867"/>
    <lineage>
        <taxon>Bacteria</taxon>
        <taxon>Pseudomonadati</taxon>
        <taxon>Bacteroidota</taxon>
        <taxon>Chitinophagia</taxon>
        <taxon>Chitinophagales</taxon>
        <taxon>Chitinophagaceae</taxon>
        <taxon>Ilyomonas</taxon>
    </lineage>
</organism>
<keyword evidence="4" id="KW-1015">Disulfide bond</keyword>
<dbReference type="EMBL" id="SZQL01000010">
    <property type="protein sequence ID" value="TKK67678.1"/>
    <property type="molecule type" value="Genomic_DNA"/>
</dbReference>
<evidence type="ECO:0000256" key="3">
    <source>
        <dbReference type="PIRSR" id="PIRSR603782-1"/>
    </source>
</evidence>
<keyword evidence="2 3" id="KW-0186">Copper</keyword>
<dbReference type="OrthoDB" id="9811998at2"/>
<dbReference type="Gene3D" id="3.40.30.10">
    <property type="entry name" value="Glutaredoxin"/>
    <property type="match status" value="1"/>
</dbReference>
<sequence>MKRKKLLTYSLFFAGLIALFLFFVFWGTDNWKTSLPTLSAVQPFSFTAENGKTFTDKDMQGKVCVVNYFFTTCKGICPRMNGNMKKVYEAFKDQPDFMIVSHTSDPETDSAATLLKYAEKMKVDTHKWVFLTGRKDSLYQQARNSYLLDDPKNSVKNIDDQFLHTQFFALVDKNGNVRGQIYDGLKTSDLKQLESDINTLLNEPETNTHFVNGMFTNNP</sequence>
<evidence type="ECO:0000256" key="5">
    <source>
        <dbReference type="SAM" id="Phobius"/>
    </source>
</evidence>
<name>A0A4U3KYI1_9BACT</name>
<dbReference type="GO" id="GO:0046872">
    <property type="term" value="F:metal ion binding"/>
    <property type="evidence" value="ECO:0007669"/>
    <property type="project" value="UniProtKB-KW"/>
</dbReference>
<dbReference type="SUPFAM" id="SSF52833">
    <property type="entry name" value="Thioredoxin-like"/>
    <property type="match status" value="1"/>
</dbReference>
<keyword evidence="5" id="KW-0472">Membrane</keyword>
<keyword evidence="5" id="KW-1133">Transmembrane helix</keyword>
<dbReference type="PROSITE" id="PS51352">
    <property type="entry name" value="THIOREDOXIN_2"/>
    <property type="match status" value="1"/>
</dbReference>
<dbReference type="InterPro" id="IPR013766">
    <property type="entry name" value="Thioredoxin_domain"/>
</dbReference>
<dbReference type="InterPro" id="IPR003782">
    <property type="entry name" value="SCO1/SenC"/>
</dbReference>
<comment type="similarity">
    <text evidence="1">Belongs to the SCO1/2 family.</text>
</comment>
<feature type="binding site" evidence="3">
    <location>
        <position position="77"/>
    </location>
    <ligand>
        <name>Cu cation</name>
        <dbReference type="ChEBI" id="CHEBI:23378"/>
    </ligand>
</feature>
<feature type="binding site" evidence="3">
    <location>
        <position position="73"/>
    </location>
    <ligand>
        <name>Cu cation</name>
        <dbReference type="ChEBI" id="CHEBI:23378"/>
    </ligand>
</feature>
<reference evidence="7 8" key="1">
    <citation type="submission" date="2019-05" db="EMBL/GenBank/DDBJ databases">
        <title>Panacibacter sp. strain 17mud1-8 Genome sequencing and assembly.</title>
        <authorList>
            <person name="Chhetri G."/>
        </authorList>
    </citation>
    <scope>NUCLEOTIDE SEQUENCE [LARGE SCALE GENOMIC DNA]</scope>
    <source>
        <strain evidence="7 8">17mud1-8</strain>
    </source>
</reference>
<feature type="binding site" evidence="3">
    <location>
        <position position="164"/>
    </location>
    <ligand>
        <name>Cu cation</name>
        <dbReference type="ChEBI" id="CHEBI:23378"/>
    </ligand>
</feature>
<proteinExistence type="inferred from homology"/>
<feature type="transmembrane region" description="Helical" evidence="5">
    <location>
        <begin position="7"/>
        <end position="26"/>
    </location>
</feature>
<comment type="caution">
    <text evidence="7">The sequence shown here is derived from an EMBL/GenBank/DDBJ whole genome shotgun (WGS) entry which is preliminary data.</text>
</comment>
<dbReference type="CDD" id="cd02968">
    <property type="entry name" value="SCO"/>
    <property type="match status" value="1"/>
</dbReference>
<evidence type="ECO:0000256" key="4">
    <source>
        <dbReference type="PIRSR" id="PIRSR603782-2"/>
    </source>
</evidence>
<keyword evidence="3" id="KW-0479">Metal-binding</keyword>
<dbReference type="RefSeq" id="WP_137262243.1">
    <property type="nucleotide sequence ID" value="NZ_SZQL01000010.1"/>
</dbReference>
<evidence type="ECO:0000259" key="6">
    <source>
        <dbReference type="PROSITE" id="PS51352"/>
    </source>
</evidence>
<dbReference type="PANTHER" id="PTHR12151:SF25">
    <property type="entry name" value="LINALOOL DEHYDRATASE_ISOMERASE DOMAIN-CONTAINING PROTEIN"/>
    <property type="match status" value="1"/>
</dbReference>
<gene>
    <name evidence="7" type="ORF">FC093_13075</name>
</gene>
<dbReference type="Pfam" id="PF02630">
    <property type="entry name" value="SCO1-SenC"/>
    <property type="match status" value="1"/>
</dbReference>
<feature type="domain" description="Thioredoxin" evidence="6">
    <location>
        <begin position="35"/>
        <end position="202"/>
    </location>
</feature>
<dbReference type="PANTHER" id="PTHR12151">
    <property type="entry name" value="ELECTRON TRANSPORT PROTIN SCO1/SENC FAMILY MEMBER"/>
    <property type="match status" value="1"/>
</dbReference>
<keyword evidence="5" id="KW-0812">Transmembrane</keyword>
<dbReference type="AlphaFoldDB" id="A0A4U3KYI1"/>
<protein>
    <submittedName>
        <fullName evidence="7">SCO family protein</fullName>
    </submittedName>
</protein>
<keyword evidence="8" id="KW-1185">Reference proteome</keyword>
<evidence type="ECO:0000313" key="7">
    <source>
        <dbReference type="EMBL" id="TKK67678.1"/>
    </source>
</evidence>
<feature type="disulfide bond" description="Redox-active" evidence="4">
    <location>
        <begin position="73"/>
        <end position="77"/>
    </location>
</feature>